<evidence type="ECO:0000256" key="4">
    <source>
        <dbReference type="ARBA" id="ARBA00023163"/>
    </source>
</evidence>
<feature type="domain" description="HTH luxR-type" evidence="6">
    <location>
        <begin position="147"/>
        <end position="212"/>
    </location>
</feature>
<feature type="modified residue" description="4-aspartylphosphate" evidence="5">
    <location>
        <position position="55"/>
    </location>
</feature>
<dbReference type="InterPro" id="IPR000792">
    <property type="entry name" value="Tscrpt_reg_LuxR_C"/>
</dbReference>
<dbReference type="PROSITE" id="PS50043">
    <property type="entry name" value="HTH_LUXR_2"/>
    <property type="match status" value="1"/>
</dbReference>
<dbReference type="Pfam" id="PF00196">
    <property type="entry name" value="GerE"/>
    <property type="match status" value="1"/>
</dbReference>
<evidence type="ECO:0000259" key="6">
    <source>
        <dbReference type="PROSITE" id="PS50043"/>
    </source>
</evidence>
<dbReference type="PANTHER" id="PTHR43214:SF24">
    <property type="entry name" value="TRANSCRIPTIONAL REGULATORY PROTEIN NARL-RELATED"/>
    <property type="match status" value="1"/>
</dbReference>
<dbReference type="PRINTS" id="PR00038">
    <property type="entry name" value="HTHLUXR"/>
</dbReference>
<dbReference type="InterPro" id="IPR001789">
    <property type="entry name" value="Sig_transdc_resp-reg_receiver"/>
</dbReference>
<evidence type="ECO:0000256" key="3">
    <source>
        <dbReference type="ARBA" id="ARBA00023125"/>
    </source>
</evidence>
<dbReference type="CDD" id="cd17535">
    <property type="entry name" value="REC_NarL-like"/>
    <property type="match status" value="1"/>
</dbReference>
<comment type="caution">
    <text evidence="8">The sequence shown here is derived from an EMBL/GenBank/DDBJ whole genome shotgun (WGS) entry which is preliminary data.</text>
</comment>
<dbReference type="InterPro" id="IPR011006">
    <property type="entry name" value="CheY-like_superfamily"/>
</dbReference>
<keyword evidence="3" id="KW-0238">DNA-binding</keyword>
<dbReference type="RefSeq" id="WP_208501450.1">
    <property type="nucleotide sequence ID" value="NZ_JAGFOA010000002.1"/>
</dbReference>
<dbReference type="SUPFAM" id="SSF52172">
    <property type="entry name" value="CheY-like"/>
    <property type="match status" value="1"/>
</dbReference>
<dbReference type="PANTHER" id="PTHR43214">
    <property type="entry name" value="TWO-COMPONENT RESPONSE REGULATOR"/>
    <property type="match status" value="1"/>
</dbReference>
<proteinExistence type="predicted"/>
<dbReference type="Pfam" id="PF00072">
    <property type="entry name" value="Response_reg"/>
    <property type="match status" value="1"/>
</dbReference>
<reference evidence="8" key="1">
    <citation type="submission" date="2021-03" db="EMBL/GenBank/DDBJ databases">
        <title>Microbacterium sp. nov., a novel actinobacterium isolated from cow dung.</title>
        <authorList>
            <person name="Zhang L."/>
        </authorList>
    </citation>
    <scope>NUCLEOTIDE SEQUENCE</scope>
    <source>
        <strain evidence="8">NEAU-LLB</strain>
    </source>
</reference>
<keyword evidence="1 5" id="KW-0597">Phosphoprotein</keyword>
<dbReference type="EMBL" id="JAGFOA010000002">
    <property type="protein sequence ID" value="MBO3662964.1"/>
    <property type="molecule type" value="Genomic_DNA"/>
</dbReference>
<evidence type="ECO:0000259" key="7">
    <source>
        <dbReference type="PROSITE" id="PS50110"/>
    </source>
</evidence>
<dbReference type="SUPFAM" id="SSF46894">
    <property type="entry name" value="C-terminal effector domain of the bipartite response regulators"/>
    <property type="match status" value="1"/>
</dbReference>
<evidence type="ECO:0000313" key="9">
    <source>
        <dbReference type="Proteomes" id="UP000680132"/>
    </source>
</evidence>
<name>A0A939QHV5_9MICO</name>
<evidence type="ECO:0000256" key="1">
    <source>
        <dbReference type="ARBA" id="ARBA00022553"/>
    </source>
</evidence>
<dbReference type="GO" id="GO:0003677">
    <property type="term" value="F:DNA binding"/>
    <property type="evidence" value="ECO:0007669"/>
    <property type="project" value="UniProtKB-KW"/>
</dbReference>
<evidence type="ECO:0000256" key="2">
    <source>
        <dbReference type="ARBA" id="ARBA00023015"/>
    </source>
</evidence>
<keyword evidence="9" id="KW-1185">Reference proteome</keyword>
<dbReference type="GO" id="GO:0006355">
    <property type="term" value="P:regulation of DNA-templated transcription"/>
    <property type="evidence" value="ECO:0007669"/>
    <property type="project" value="InterPro"/>
</dbReference>
<gene>
    <name evidence="8" type="ORF">J5V96_05495</name>
</gene>
<dbReference type="InterPro" id="IPR016032">
    <property type="entry name" value="Sig_transdc_resp-reg_C-effctor"/>
</dbReference>
<organism evidence="8 9">
    <name type="scientific">Microbacterium stercoris</name>
    <dbReference type="NCBI Taxonomy" id="2820289"/>
    <lineage>
        <taxon>Bacteria</taxon>
        <taxon>Bacillati</taxon>
        <taxon>Actinomycetota</taxon>
        <taxon>Actinomycetes</taxon>
        <taxon>Micrococcales</taxon>
        <taxon>Microbacteriaceae</taxon>
        <taxon>Microbacterium</taxon>
    </lineage>
</organism>
<keyword evidence="4" id="KW-0804">Transcription</keyword>
<dbReference type="GO" id="GO:0000160">
    <property type="term" value="P:phosphorelay signal transduction system"/>
    <property type="evidence" value="ECO:0007669"/>
    <property type="project" value="InterPro"/>
</dbReference>
<dbReference type="CDD" id="cd06170">
    <property type="entry name" value="LuxR_C_like"/>
    <property type="match status" value="1"/>
</dbReference>
<dbReference type="InterPro" id="IPR039420">
    <property type="entry name" value="WalR-like"/>
</dbReference>
<dbReference type="Proteomes" id="UP000680132">
    <property type="component" value="Unassembled WGS sequence"/>
</dbReference>
<accession>A0A939QHV5</accession>
<keyword evidence="2" id="KW-0805">Transcription regulation</keyword>
<dbReference type="SMART" id="SM00448">
    <property type="entry name" value="REC"/>
    <property type="match status" value="1"/>
</dbReference>
<dbReference type="PROSITE" id="PS50110">
    <property type="entry name" value="RESPONSE_REGULATORY"/>
    <property type="match status" value="1"/>
</dbReference>
<feature type="domain" description="Response regulatory" evidence="7">
    <location>
        <begin position="4"/>
        <end position="120"/>
    </location>
</feature>
<evidence type="ECO:0000256" key="5">
    <source>
        <dbReference type="PROSITE-ProRule" id="PRU00169"/>
    </source>
</evidence>
<dbReference type="Gene3D" id="3.40.50.2300">
    <property type="match status" value="1"/>
</dbReference>
<evidence type="ECO:0000313" key="8">
    <source>
        <dbReference type="EMBL" id="MBO3662964.1"/>
    </source>
</evidence>
<dbReference type="AlphaFoldDB" id="A0A939QHV5"/>
<dbReference type="PROSITE" id="PS00622">
    <property type="entry name" value="HTH_LUXR_1"/>
    <property type="match status" value="1"/>
</dbReference>
<protein>
    <submittedName>
        <fullName evidence="8">Response regulator transcription factor</fullName>
    </submittedName>
</protein>
<dbReference type="InterPro" id="IPR058245">
    <property type="entry name" value="NreC/VraR/RcsB-like_REC"/>
</dbReference>
<sequence length="217" mass="23419">MTIRVLIADDDPLVRRALSFFVEDATDLALIGEAADGAEAVARCRDLRPDVVLMDIRMPGTDGLAAIEVLARELPDVRVIAVTTYASDETVLAALLAGAVGFLVKDTDPDQIVAAVRAAHEGGFVLSPAVARELVQSVAATVRAPQPLSPIEAVSERERDVISLVARGLSNAEIARELFLAEATVKSHLRRIMLRWKARDRTQVLIRAVRAGLVRLD</sequence>
<dbReference type="SMART" id="SM00421">
    <property type="entry name" value="HTH_LUXR"/>
    <property type="match status" value="1"/>
</dbReference>